<comment type="caution">
    <text evidence="3">The sequence shown here is derived from an EMBL/GenBank/DDBJ whole genome shotgun (WGS) entry which is preliminary data.</text>
</comment>
<accession>A0A5M9JVN5</accession>
<dbReference type="Proteomes" id="UP000322873">
    <property type="component" value="Unassembled WGS sequence"/>
</dbReference>
<protein>
    <submittedName>
        <fullName evidence="3">Uncharacterized protein</fullName>
    </submittedName>
</protein>
<dbReference type="EMBL" id="VICG01000003">
    <property type="protein sequence ID" value="KAA8573578.1"/>
    <property type="molecule type" value="Genomic_DNA"/>
</dbReference>
<name>A0A5M9JVN5_MONFR</name>
<keyword evidence="2" id="KW-1133">Transmembrane helix</keyword>
<evidence type="ECO:0000313" key="4">
    <source>
        <dbReference type="Proteomes" id="UP000322873"/>
    </source>
</evidence>
<keyword evidence="2" id="KW-0812">Transmembrane</keyword>
<keyword evidence="2" id="KW-0472">Membrane</keyword>
<dbReference type="AlphaFoldDB" id="A0A5M9JVN5"/>
<feature type="region of interest" description="Disordered" evidence="1">
    <location>
        <begin position="74"/>
        <end position="97"/>
    </location>
</feature>
<keyword evidence="4" id="KW-1185">Reference proteome</keyword>
<feature type="region of interest" description="Disordered" evidence="1">
    <location>
        <begin position="1"/>
        <end position="62"/>
    </location>
</feature>
<reference evidence="3 4" key="1">
    <citation type="submission" date="2019-06" db="EMBL/GenBank/DDBJ databases">
        <title>Genome Sequence of the Brown Rot Fungal Pathogen Monilinia fructicola.</title>
        <authorList>
            <person name="De Miccolis Angelini R.M."/>
            <person name="Landi L."/>
            <person name="Abate D."/>
            <person name="Pollastro S."/>
            <person name="Romanazzi G."/>
            <person name="Faretra F."/>
        </authorList>
    </citation>
    <scope>NUCLEOTIDE SEQUENCE [LARGE SCALE GENOMIC DNA]</scope>
    <source>
        <strain evidence="3 4">Mfrc123</strain>
    </source>
</reference>
<gene>
    <name evidence="3" type="ORF">EYC84_005161</name>
</gene>
<organism evidence="3 4">
    <name type="scientific">Monilinia fructicola</name>
    <name type="common">Brown rot fungus</name>
    <name type="synonym">Ciboria fructicola</name>
    <dbReference type="NCBI Taxonomy" id="38448"/>
    <lineage>
        <taxon>Eukaryota</taxon>
        <taxon>Fungi</taxon>
        <taxon>Dikarya</taxon>
        <taxon>Ascomycota</taxon>
        <taxon>Pezizomycotina</taxon>
        <taxon>Leotiomycetes</taxon>
        <taxon>Helotiales</taxon>
        <taxon>Sclerotiniaceae</taxon>
        <taxon>Monilinia</taxon>
    </lineage>
</organism>
<evidence type="ECO:0000256" key="2">
    <source>
        <dbReference type="SAM" id="Phobius"/>
    </source>
</evidence>
<evidence type="ECO:0000313" key="3">
    <source>
        <dbReference type="EMBL" id="KAA8573578.1"/>
    </source>
</evidence>
<evidence type="ECO:0000256" key="1">
    <source>
        <dbReference type="SAM" id="MobiDB-lite"/>
    </source>
</evidence>
<sequence length="150" mass="16350">MGKRQEKKNARAASEQEGAHSIAKGPREETVVQSPTIEEDSKAISNPAKWKSFNPCSHMPSSKTTVIETVTTENIEPPDPDAKPVHNRLGLTPKDTQPIVSIEAPGIQPCKQCREEELAARSYGIRLIIGLFFPFAIQAFGMTIIASALP</sequence>
<proteinExistence type="predicted"/>
<feature type="transmembrane region" description="Helical" evidence="2">
    <location>
        <begin position="127"/>
        <end position="149"/>
    </location>
</feature>